<dbReference type="GO" id="GO:0006508">
    <property type="term" value="P:proteolysis"/>
    <property type="evidence" value="ECO:0007669"/>
    <property type="project" value="UniProtKB-KW"/>
</dbReference>
<dbReference type="SUPFAM" id="SSF51126">
    <property type="entry name" value="Pectin lyase-like"/>
    <property type="match status" value="2"/>
</dbReference>
<dbReference type="PANTHER" id="PTHR33928:SF2">
    <property type="entry name" value="PECTATE LYASE SUPERFAMILY PROTEIN DOMAIN-CONTAINING PROTEIN-RELATED"/>
    <property type="match status" value="1"/>
</dbReference>
<dbReference type="CDD" id="cd00306">
    <property type="entry name" value="Peptidases_S8_S53"/>
    <property type="match status" value="1"/>
</dbReference>
<evidence type="ECO:0000313" key="9">
    <source>
        <dbReference type="Proteomes" id="UP001174997"/>
    </source>
</evidence>
<evidence type="ECO:0000256" key="2">
    <source>
        <dbReference type="ARBA" id="ARBA00022801"/>
    </source>
</evidence>
<dbReference type="GO" id="GO:0004252">
    <property type="term" value="F:serine-type endopeptidase activity"/>
    <property type="evidence" value="ECO:0007669"/>
    <property type="project" value="InterPro"/>
</dbReference>
<dbReference type="PANTHER" id="PTHR33928">
    <property type="entry name" value="POLYGALACTURONASE QRT3"/>
    <property type="match status" value="1"/>
</dbReference>
<dbReference type="Pfam" id="PF12708">
    <property type="entry name" value="Pect-lyase_RHGA_epim"/>
    <property type="match status" value="2"/>
</dbReference>
<dbReference type="CDD" id="cd23668">
    <property type="entry name" value="GH55_beta13glucanase-like"/>
    <property type="match status" value="1"/>
</dbReference>
<feature type="chain" id="PRO_5041470217" evidence="5">
    <location>
        <begin position="19"/>
        <end position="2209"/>
    </location>
</feature>
<evidence type="ECO:0000259" key="7">
    <source>
        <dbReference type="Pfam" id="PF12708"/>
    </source>
</evidence>
<feature type="region of interest" description="Disordered" evidence="4">
    <location>
        <begin position="1333"/>
        <end position="1373"/>
    </location>
</feature>
<feature type="region of interest" description="Disordered" evidence="4">
    <location>
        <begin position="1158"/>
        <end position="1180"/>
    </location>
</feature>
<feature type="domain" description="Rhamnogalacturonase A/B/Epimerase-like pectate lyase" evidence="7">
    <location>
        <begin position="163"/>
        <end position="391"/>
    </location>
</feature>
<feature type="region of interest" description="Disordered" evidence="4">
    <location>
        <begin position="1855"/>
        <end position="1921"/>
    </location>
</feature>
<dbReference type="InterPro" id="IPR011050">
    <property type="entry name" value="Pectin_lyase_fold/virulence"/>
</dbReference>
<dbReference type="SUPFAM" id="SSF52743">
    <property type="entry name" value="Subtilisin-like"/>
    <property type="match status" value="1"/>
</dbReference>
<feature type="signal peptide" evidence="5">
    <location>
        <begin position="1"/>
        <end position="18"/>
    </location>
</feature>
<evidence type="ECO:0000256" key="3">
    <source>
        <dbReference type="ARBA" id="ARBA00022825"/>
    </source>
</evidence>
<dbReference type="Proteomes" id="UP001174997">
    <property type="component" value="Unassembled WGS sequence"/>
</dbReference>
<dbReference type="Gene3D" id="3.40.50.200">
    <property type="entry name" value="Peptidase S8/S53 domain"/>
    <property type="match status" value="1"/>
</dbReference>
<evidence type="ECO:0000256" key="4">
    <source>
        <dbReference type="SAM" id="MobiDB-lite"/>
    </source>
</evidence>
<keyword evidence="9" id="KW-1185">Reference proteome</keyword>
<dbReference type="Gene3D" id="2.160.20.10">
    <property type="entry name" value="Single-stranded right-handed beta-helix, Pectin lyase-like"/>
    <property type="match status" value="2"/>
</dbReference>
<dbReference type="InterPro" id="IPR000209">
    <property type="entry name" value="Peptidase_S8/S53_dom"/>
</dbReference>
<organism evidence="8 9">
    <name type="scientific">Cercophora samala</name>
    <dbReference type="NCBI Taxonomy" id="330535"/>
    <lineage>
        <taxon>Eukaryota</taxon>
        <taxon>Fungi</taxon>
        <taxon>Dikarya</taxon>
        <taxon>Ascomycota</taxon>
        <taxon>Pezizomycotina</taxon>
        <taxon>Sordariomycetes</taxon>
        <taxon>Sordariomycetidae</taxon>
        <taxon>Sordariales</taxon>
        <taxon>Lasiosphaeriaceae</taxon>
        <taxon>Cercophora</taxon>
    </lineage>
</organism>
<dbReference type="Pfam" id="PF00082">
    <property type="entry name" value="Peptidase_S8"/>
    <property type="match status" value="1"/>
</dbReference>
<dbReference type="InterPro" id="IPR012334">
    <property type="entry name" value="Pectin_lyas_fold"/>
</dbReference>
<reference evidence="8" key="1">
    <citation type="submission" date="2023-06" db="EMBL/GenBank/DDBJ databases">
        <title>Genome-scale phylogeny and comparative genomics of the fungal order Sordariales.</title>
        <authorList>
            <consortium name="Lawrence Berkeley National Laboratory"/>
            <person name="Hensen N."/>
            <person name="Bonometti L."/>
            <person name="Westerberg I."/>
            <person name="Brannstrom I.O."/>
            <person name="Guillou S."/>
            <person name="Cros-Aarteil S."/>
            <person name="Calhoun S."/>
            <person name="Haridas S."/>
            <person name="Kuo A."/>
            <person name="Mondo S."/>
            <person name="Pangilinan J."/>
            <person name="Riley R."/>
            <person name="Labutti K."/>
            <person name="Andreopoulos B."/>
            <person name="Lipzen A."/>
            <person name="Chen C."/>
            <person name="Yanf M."/>
            <person name="Daum C."/>
            <person name="Ng V."/>
            <person name="Clum A."/>
            <person name="Steindorff A."/>
            <person name="Ohm R."/>
            <person name="Martin F."/>
            <person name="Silar P."/>
            <person name="Natvig D."/>
            <person name="Lalanne C."/>
            <person name="Gautier V."/>
            <person name="Ament-Velasquez S.L."/>
            <person name="Kruys A."/>
            <person name="Hutchinson M.I."/>
            <person name="Powell A.J."/>
            <person name="Barry K."/>
            <person name="Miller A.N."/>
            <person name="Grigoriev I.V."/>
            <person name="Debuchy R."/>
            <person name="Gladieux P."/>
            <person name="Thoren M.H."/>
            <person name="Johannesson H."/>
        </authorList>
    </citation>
    <scope>NUCLEOTIDE SEQUENCE</scope>
    <source>
        <strain evidence="8">CBS 307.81</strain>
    </source>
</reference>
<gene>
    <name evidence="8" type="ORF">QBC41DRAFT_347429</name>
</gene>
<sequence length="2209" mass="238990">MLLYALLSLFFYFSCITAEWTYADRERFPHVPEYGPQANFPYMVDNQKNYYGVAPDKGKQNGPVWRYSESLAKYMSNLRANKVIRGGYGKGLTPGAVNRPQTHLNGTLGSNSTLHLNNTRTLLSRGSAPLHKRASDYWLTTLGPLGIQPHAGGNNYKFYRDVVADYGADNTGESDASEAINAAVEDGNRCGLECGNTFTQGAIIYFPPGTYKICSPVVQLYYSQFIGDPHDPPTIKGCKSFKGIALFDADPYIPGGGGQNWYINQNQFFRQIRNFIFDLTEMPISTADNDQPLVPTGIHWQVSQATSLENLVFNMPKATDDETTTAVGIFTENGSGGFVADLTFNGGVIGWRAGSQQYTARNLKFNGCLTAVQMIWDWGFNWQGIEIKDSAIAFNISGRGGATGQGVGSISVIDSSITNTPIGILTNSHEQSPNIVLDNVKISNVAQVVQVDNGPTLLPGTSGTTTIDLWAHGRRYNGDKGAPETGPVKAPSKAAGLLGDDKKLFTKSRPQYADFSPENFLVATKEGIENDGTGDQTLAINAFLLKAKASSQIAYFPAGIYQVGGTVFIPTGSRVVGSSWSQIQGSGFYFADMNAPRVMVRVGNRGDLGTMEITDMLFTVKGATAGAILVEWNVAGDEQGAAGMWDSHVRVGGGIGTDLDIDNCPKGGFSDQCICASMLLHVTAQASGYFENVWVWVADHDNDMVVYDSPDKLINQISLYAARCTLIESQEPTWFYGTGSEHCVMYQYQLNKAKNVYLGHIQSETPYYQPNPVAPYPFDGARPMAADPSFLECTTDSCKAGWGLRIIDSENITIHGSGLYSFFQDYYQDCLETFDCQDKILEVKGSKNVAIFNLFTVGTVNIASGIDDTNIIRNDSNQRGFTTEVSVWLPLDGSDNINVVYVGPEIWDKPTVACSPPCVLVLPTSALGQDTIISPSEYTTSLEYGHQGSSAGTGGQVITTFYTTTTTITITVPPITIPKNSGLPYSNVNVTRGQPGGGFIATPRVEIPPIGVPLPDGNGGTTIRQVTLPPWPDVNRGPPEDWEYEGPWGTPIPIPSGGVGQPFHTPWSTTVTASAATVTTLTFPAIVHPQTYQCPPSSEISFNTPRMTLTVDCPTPTAFQFGFSCPTTKVVTFLGPSAGVFTVDCTVSSVWDFPRFPEPTTAPSESSTTDEPLPVWTTWPPGEITHVEREVEESEPEDDGTVTPCNLWFFFVCIRWDNIKIGGWKWTLPPGIYPPGPPPPFIKFPFKIEGTLPPWPEITIGRDRKLTYSNEPTSCTTKSASLCTTTTIFSVTKIAEDSTRTTATATSRQCETVRGCDVTDQNTRTVDTAIESCTPTPRVKARDGDDDNNNNNNNNNGPLTPRQNGNGCGKNAIVYPKDPRSVGDIPSLLSAYAGKYETIGVPELNIVGYYWVPLLDEETMKRLKSSSFVNDAYYYQDWNNAGNGPDRSENINGELALPAHSDDTHDDDDGWTSLASPLFKRARTTTATNFWAASIVSLPKGMNWREADTESYDDSNPANPYLYQWDDRGGSTEHTIYVTGEARVWTDHPEFKDSEGFQGELDIVLPGGKYDVQNDNADAFHGTCVAAYAIGAKLGICKKCRGVWFETKLWSVSDPFFNPNFVRERGVAHLMAAYRDIHLKGNAKRAVINMSWSYPPGKAIPATLQSTHWVLNELDKMGVVLVASSGNHAQDEGREISRYPARFASPDKSRNPYGQLKNLIVVGATQNIGIEYTNGQTSQYVTTFAPGENVPCPSDPNVAGDKYARNTASGTSVAAPQVAGLAAYWRSLPSKWQTQLEKPANVKKLIQLFHRRYGFWNAQQKKSFPIMTRSKPVIWNGQVKDKNCLVDYDTRQTWDTTKSCPDIPDNLDTLSEDPGESVNCNNPAPPPNSKRQAGSGSGGSCPLSPGGSGAEKSIDYQPKPSPSPTCQSNNCGGKLCTGFFCRPKPSGIPPDYMDPKDPNAGHPVPVIHIPGPNKPTTTRGGGGGTTPTPSPECDDKCKLDRGNPCRCSDTGCDEQSPACCHNASCPKCDCPKNGDGCSRSSPACCASGTCQWQYTGGGGGLEPNPVDEPDSGANRMVAPPNSSSEPVTEDPGHVDAVYEIYSSRDGDGGFVVSGFSGDVGNSTMVVGGKPDWVVSGNGTVGLETSYKGLVAYGRRCDFLAGSVNGYEGMEKPGMVVGALTCEGVAPAVCVRGEGGEGGEVREELVCRWE</sequence>
<keyword evidence="2 8" id="KW-0378">Hydrolase</keyword>
<feature type="domain" description="Peptidase S8/S53" evidence="6">
    <location>
        <begin position="1573"/>
        <end position="1796"/>
    </location>
</feature>
<feature type="compositionally biased region" description="Low complexity" evidence="4">
    <location>
        <begin position="1158"/>
        <end position="1172"/>
    </location>
</feature>
<dbReference type="InterPro" id="IPR039279">
    <property type="entry name" value="QRT3-like"/>
</dbReference>
<proteinExistence type="predicted"/>
<dbReference type="GO" id="GO:0004650">
    <property type="term" value="F:polygalacturonase activity"/>
    <property type="evidence" value="ECO:0007669"/>
    <property type="project" value="InterPro"/>
</dbReference>
<protein>
    <submittedName>
        <fullName evidence="8">Family 55 putative glycoside hydrolase</fullName>
    </submittedName>
</protein>
<evidence type="ECO:0000313" key="8">
    <source>
        <dbReference type="EMBL" id="KAK0668116.1"/>
    </source>
</evidence>
<dbReference type="InterPro" id="IPR024535">
    <property type="entry name" value="RHGA/B-epi-like_pectate_lyase"/>
</dbReference>
<dbReference type="PROSITE" id="PS00138">
    <property type="entry name" value="SUBTILASE_SER"/>
    <property type="match status" value="1"/>
</dbReference>
<feature type="region of interest" description="Disordered" evidence="4">
    <location>
        <begin position="2061"/>
        <end position="2091"/>
    </location>
</feature>
<name>A0AA39ZBZ3_9PEZI</name>
<dbReference type="InterPro" id="IPR036852">
    <property type="entry name" value="Peptidase_S8/S53_dom_sf"/>
</dbReference>
<evidence type="ECO:0000259" key="6">
    <source>
        <dbReference type="Pfam" id="PF00082"/>
    </source>
</evidence>
<evidence type="ECO:0000256" key="1">
    <source>
        <dbReference type="ARBA" id="ARBA00022670"/>
    </source>
</evidence>
<accession>A0AA39ZBZ3</accession>
<keyword evidence="5" id="KW-0732">Signal</keyword>
<comment type="caution">
    <text evidence="8">The sequence shown here is derived from an EMBL/GenBank/DDBJ whole genome shotgun (WGS) entry which is preliminary data.</text>
</comment>
<feature type="domain" description="Rhamnogalacturonase A/B/Epimerase-like pectate lyase" evidence="7">
    <location>
        <begin position="524"/>
        <end position="584"/>
    </location>
</feature>
<dbReference type="InterPro" id="IPR023828">
    <property type="entry name" value="Peptidase_S8_Ser-AS"/>
</dbReference>
<keyword evidence="3" id="KW-0720">Serine protease</keyword>
<feature type="region of interest" description="Disordered" evidence="4">
    <location>
        <begin position="1968"/>
        <end position="1993"/>
    </location>
</feature>
<evidence type="ECO:0000256" key="5">
    <source>
        <dbReference type="SAM" id="SignalP"/>
    </source>
</evidence>
<keyword evidence="1" id="KW-0645">Protease</keyword>
<dbReference type="EMBL" id="JAULSY010000061">
    <property type="protein sequence ID" value="KAK0668116.1"/>
    <property type="molecule type" value="Genomic_DNA"/>
</dbReference>